<dbReference type="OrthoDB" id="3538028at2"/>
<dbReference type="AlphaFoldDB" id="A0A0X3V858"/>
<protein>
    <recommendedName>
        <fullName evidence="2">DUF305 domain-containing protein</fullName>
    </recommendedName>
</protein>
<name>A0A0X3V858_9ACTN</name>
<reference evidence="3 4" key="1">
    <citation type="submission" date="2015-10" db="EMBL/GenBank/DDBJ databases">
        <authorList>
            <person name="Gilbert D.G."/>
        </authorList>
    </citation>
    <scope>NUCLEOTIDE SEQUENCE [LARGE SCALE GENOMIC DNA]</scope>
    <source>
        <strain evidence="3 4">NRRL B-16712</strain>
    </source>
</reference>
<feature type="domain" description="DUF305" evidence="2">
    <location>
        <begin position="55"/>
        <end position="183"/>
    </location>
</feature>
<keyword evidence="1" id="KW-0732">Signal</keyword>
<dbReference type="InterPro" id="IPR005183">
    <property type="entry name" value="DUF305_CopM-like"/>
</dbReference>
<evidence type="ECO:0000313" key="4">
    <source>
        <dbReference type="Proteomes" id="UP000053244"/>
    </source>
</evidence>
<evidence type="ECO:0000313" key="3">
    <source>
        <dbReference type="EMBL" id="KUL40888.1"/>
    </source>
</evidence>
<accession>A0A0X3V858</accession>
<dbReference type="EMBL" id="LLZH01000020">
    <property type="protein sequence ID" value="KUL40888.1"/>
    <property type="molecule type" value="Genomic_DNA"/>
</dbReference>
<evidence type="ECO:0000259" key="2">
    <source>
        <dbReference type="Pfam" id="PF03713"/>
    </source>
</evidence>
<keyword evidence="4" id="KW-1185">Reference proteome</keyword>
<feature type="signal peptide" evidence="1">
    <location>
        <begin position="1"/>
        <end position="23"/>
    </location>
</feature>
<comment type="caution">
    <text evidence="3">The sequence shown here is derived from an EMBL/GenBank/DDBJ whole genome shotgun (WGS) entry which is preliminary data.</text>
</comment>
<dbReference type="RefSeq" id="WP_083970947.1">
    <property type="nucleotide sequence ID" value="NZ_LLZH01000020.1"/>
</dbReference>
<dbReference type="Proteomes" id="UP000053244">
    <property type="component" value="Unassembled WGS sequence"/>
</dbReference>
<dbReference type="InterPro" id="IPR012347">
    <property type="entry name" value="Ferritin-like"/>
</dbReference>
<organism evidence="3 4">
    <name type="scientific">Actinoplanes awajinensis subsp. mycoplanecinus</name>
    <dbReference type="NCBI Taxonomy" id="135947"/>
    <lineage>
        <taxon>Bacteria</taxon>
        <taxon>Bacillati</taxon>
        <taxon>Actinomycetota</taxon>
        <taxon>Actinomycetes</taxon>
        <taxon>Micromonosporales</taxon>
        <taxon>Micromonosporaceae</taxon>
        <taxon>Actinoplanes</taxon>
    </lineage>
</organism>
<evidence type="ECO:0000256" key="1">
    <source>
        <dbReference type="SAM" id="SignalP"/>
    </source>
</evidence>
<gene>
    <name evidence="3" type="ORF">ADL15_05785</name>
</gene>
<proteinExistence type="predicted"/>
<dbReference type="Gene3D" id="1.20.1260.10">
    <property type="match status" value="1"/>
</dbReference>
<dbReference type="PROSITE" id="PS51257">
    <property type="entry name" value="PROKAR_LIPOPROTEIN"/>
    <property type="match status" value="1"/>
</dbReference>
<dbReference type="Pfam" id="PF03713">
    <property type="entry name" value="DUF305"/>
    <property type="match status" value="1"/>
</dbReference>
<feature type="chain" id="PRO_5007055728" description="DUF305 domain-containing protein" evidence="1">
    <location>
        <begin position="24"/>
        <end position="185"/>
    </location>
</feature>
<sequence>MNGNHRLLVAALALGLTACGAPAAPSVPATPSPAVAASFGGTDRAWVEINIAMDEQLLPLLDLAATNTGEPALKDLSAQFKAVTEAELGTLRQLGGEAGLPAVNQHEGMPMPGMVTPELVTSATAQRGAAFDTLLVKALREHLEQGRKLAGSEQTAGAETRTKKLADDIVQSRAATLEKISQIVR</sequence>